<gene>
    <name evidence="1" type="ORF">BCT54_22840</name>
</gene>
<comment type="caution">
    <text evidence="1">The sequence shown here is derived from an EMBL/GenBank/DDBJ whole genome shotgun (WGS) entry which is preliminary data.</text>
</comment>
<sequence length="112" mass="12718">MDIASLVIPDWNEKQAFAIRAFESVGLVGQIKFRSSYLHSIVEMVEQSDLIFPCSELLSCRLSDRLSTIDVPSTAEIPTGDLAVVVSRRLYRSPKYNWLHEQVEASFQQTIK</sequence>
<organism evidence="1 2">
    <name type="scientific">Vibrio splendidus</name>
    <dbReference type="NCBI Taxonomy" id="29497"/>
    <lineage>
        <taxon>Bacteria</taxon>
        <taxon>Pseudomonadati</taxon>
        <taxon>Pseudomonadota</taxon>
        <taxon>Gammaproteobacteria</taxon>
        <taxon>Vibrionales</taxon>
        <taxon>Vibrionaceae</taxon>
        <taxon>Vibrio</taxon>
    </lineage>
</organism>
<dbReference type="AlphaFoldDB" id="A0A2N7JR75"/>
<dbReference type="Proteomes" id="UP000235533">
    <property type="component" value="Unassembled WGS sequence"/>
</dbReference>
<evidence type="ECO:0008006" key="3">
    <source>
        <dbReference type="Google" id="ProtNLM"/>
    </source>
</evidence>
<protein>
    <recommendedName>
        <fullName evidence="3">LysR substrate-binding domain-containing protein</fullName>
    </recommendedName>
</protein>
<evidence type="ECO:0000313" key="2">
    <source>
        <dbReference type="Proteomes" id="UP000235533"/>
    </source>
</evidence>
<evidence type="ECO:0000313" key="1">
    <source>
        <dbReference type="EMBL" id="PMM54857.1"/>
    </source>
</evidence>
<proteinExistence type="predicted"/>
<dbReference type="SUPFAM" id="SSF53850">
    <property type="entry name" value="Periplasmic binding protein-like II"/>
    <property type="match status" value="1"/>
</dbReference>
<reference evidence="2" key="1">
    <citation type="submission" date="2016-07" db="EMBL/GenBank/DDBJ databases">
        <title>Nontailed viruses are major unrecognized killers of bacteria in the ocean.</title>
        <authorList>
            <person name="Kauffman K."/>
            <person name="Hussain F."/>
            <person name="Yang J."/>
            <person name="Arevalo P."/>
            <person name="Brown J."/>
            <person name="Cutler M."/>
            <person name="Kelly L."/>
            <person name="Polz M.F."/>
        </authorList>
    </citation>
    <scope>NUCLEOTIDE SEQUENCE [LARGE SCALE GENOMIC DNA]</scope>
    <source>
        <strain evidence="2">10N.261.48.B5</strain>
    </source>
</reference>
<dbReference type="EMBL" id="MCZF01000107">
    <property type="protein sequence ID" value="PMM54857.1"/>
    <property type="molecule type" value="Genomic_DNA"/>
</dbReference>
<accession>A0A2N7JR75</accession>
<dbReference type="RefSeq" id="WP_102552346.1">
    <property type="nucleotide sequence ID" value="NZ_MCZF01000107.1"/>
</dbReference>
<name>A0A2N7JR75_VIBSP</name>
<dbReference type="Gene3D" id="3.40.190.10">
    <property type="entry name" value="Periplasmic binding protein-like II"/>
    <property type="match status" value="2"/>
</dbReference>